<gene>
    <name evidence="2" type="ORF">EAS61_07580</name>
</gene>
<keyword evidence="1" id="KW-0472">Membrane</keyword>
<sequence>MELWLVLVRFVHYATSLVLFGLVLFPVYAYPRAASRGGGSRGLAMSLSVSLLILASGAKDNAHLLQHRS</sequence>
<dbReference type="Proteomes" id="UP000290174">
    <property type="component" value="Unassembled WGS sequence"/>
</dbReference>
<feature type="transmembrane region" description="Helical" evidence="1">
    <location>
        <begin position="42"/>
        <end position="58"/>
    </location>
</feature>
<dbReference type="AlphaFoldDB" id="A0A4Q0QVX9"/>
<evidence type="ECO:0000313" key="3">
    <source>
        <dbReference type="Proteomes" id="UP000290174"/>
    </source>
</evidence>
<protein>
    <submittedName>
        <fullName evidence="2">Uncharacterized protein</fullName>
    </submittedName>
</protein>
<reference evidence="2 3" key="1">
    <citation type="submission" date="2018-11" db="EMBL/GenBank/DDBJ databases">
        <title>Bradyrhizobium sp. nov., isolated from effective nodules of peanut in China.</title>
        <authorList>
            <person name="Li Y."/>
        </authorList>
    </citation>
    <scope>NUCLEOTIDE SEQUENCE [LARGE SCALE GENOMIC DNA]</scope>
    <source>
        <strain evidence="2 3">CCBAU 51770</strain>
    </source>
</reference>
<evidence type="ECO:0000313" key="2">
    <source>
        <dbReference type="EMBL" id="RXH01551.1"/>
    </source>
</evidence>
<dbReference type="EMBL" id="RKMK01000004">
    <property type="protein sequence ID" value="RXH01551.1"/>
    <property type="molecule type" value="Genomic_DNA"/>
</dbReference>
<evidence type="ECO:0000256" key="1">
    <source>
        <dbReference type="SAM" id="Phobius"/>
    </source>
</evidence>
<accession>A0A4Q0QVX9</accession>
<feature type="transmembrane region" description="Helical" evidence="1">
    <location>
        <begin position="6"/>
        <end position="30"/>
    </location>
</feature>
<comment type="caution">
    <text evidence="2">The sequence shown here is derived from an EMBL/GenBank/DDBJ whole genome shotgun (WGS) entry which is preliminary data.</text>
</comment>
<name>A0A4Q0QVX9_9BRAD</name>
<keyword evidence="1" id="KW-1133">Transmembrane helix</keyword>
<organism evidence="2 3">
    <name type="scientific">Bradyrhizobium zhanjiangense</name>
    <dbReference type="NCBI Taxonomy" id="1325107"/>
    <lineage>
        <taxon>Bacteria</taxon>
        <taxon>Pseudomonadati</taxon>
        <taxon>Pseudomonadota</taxon>
        <taxon>Alphaproteobacteria</taxon>
        <taxon>Hyphomicrobiales</taxon>
        <taxon>Nitrobacteraceae</taxon>
        <taxon>Bradyrhizobium</taxon>
    </lineage>
</organism>
<keyword evidence="1" id="KW-0812">Transmembrane</keyword>
<proteinExistence type="predicted"/>